<protein>
    <recommendedName>
        <fullName evidence="5">REF/SRPP-like protein</fullName>
    </recommendedName>
</protein>
<name>A0AAN7FTA7_QUERU</name>
<evidence type="ECO:0008006" key="5">
    <source>
        <dbReference type="Google" id="ProtNLM"/>
    </source>
</evidence>
<accession>A0AAN7FTA7</accession>
<comment type="similarity">
    <text evidence="1">Belongs to the REF/SRPP family.</text>
</comment>
<comment type="caution">
    <text evidence="3">The sequence shown here is derived from an EMBL/GenBank/DDBJ whole genome shotgun (WGS) entry which is preliminary data.</text>
</comment>
<evidence type="ECO:0000313" key="3">
    <source>
        <dbReference type="EMBL" id="KAK4595760.1"/>
    </source>
</evidence>
<proteinExistence type="inferred from homology"/>
<evidence type="ECO:0000256" key="1">
    <source>
        <dbReference type="ARBA" id="ARBA00009737"/>
    </source>
</evidence>
<dbReference type="Proteomes" id="UP001324115">
    <property type="component" value="Unassembled WGS sequence"/>
</dbReference>
<dbReference type="PANTHER" id="PTHR33732">
    <property type="entry name" value="REF/SRPP-LIKE PROTEIN OS05G0151300/LOC_OS05G05940"/>
    <property type="match status" value="1"/>
</dbReference>
<dbReference type="Pfam" id="PF05755">
    <property type="entry name" value="REF"/>
    <property type="match status" value="1"/>
</dbReference>
<dbReference type="PANTHER" id="PTHR33732:SF9">
    <property type="entry name" value="REF_SRPP-LIKE PROTEIN OS05G0151300_LOC_OS05G05940"/>
    <property type="match status" value="1"/>
</dbReference>
<sequence>MAEGDLKPQQQEMTEEEQRLKYLQFVQVAAIHTIMCFTNLYVYAKDKSGPLKTGVETVEGTVKSVVGPVYHKFHDVPIEVLKYVDRKVDESVIRLDHRVPPTIKQVSSQAVSAAQKAPEVAQAVASEVKRAGVVDTASGLAKSVYTKYEPTAKELYFKYEPKAEQCAKSAWHKLNQLPLFPQVAKVVVPGAAYCTEKYNQTVRSTAEKGYRVSSYLPLVPTEKIAKVFRADGAESEPKIAKVSRADGAESEPKIAKVSRADGAESEPKIAKVFRADGAESEPKIAKVSRADGAESEPKIAKVSRADGAESEPKIAKVFRADGPETEPKIANNVFRADGVESELLISSEKEAAAVSTH</sequence>
<organism evidence="3 4">
    <name type="scientific">Quercus rubra</name>
    <name type="common">Northern red oak</name>
    <name type="synonym">Quercus borealis</name>
    <dbReference type="NCBI Taxonomy" id="3512"/>
    <lineage>
        <taxon>Eukaryota</taxon>
        <taxon>Viridiplantae</taxon>
        <taxon>Streptophyta</taxon>
        <taxon>Embryophyta</taxon>
        <taxon>Tracheophyta</taxon>
        <taxon>Spermatophyta</taxon>
        <taxon>Magnoliopsida</taxon>
        <taxon>eudicotyledons</taxon>
        <taxon>Gunneridae</taxon>
        <taxon>Pentapetalae</taxon>
        <taxon>rosids</taxon>
        <taxon>fabids</taxon>
        <taxon>Fagales</taxon>
        <taxon>Fagaceae</taxon>
        <taxon>Quercus</taxon>
    </lineage>
</organism>
<evidence type="ECO:0000256" key="2">
    <source>
        <dbReference type="SAM" id="MobiDB-lite"/>
    </source>
</evidence>
<feature type="region of interest" description="Disordered" evidence="2">
    <location>
        <begin position="291"/>
        <end position="311"/>
    </location>
</feature>
<gene>
    <name evidence="3" type="ORF">RGQ29_014022</name>
</gene>
<keyword evidence="4" id="KW-1185">Reference proteome</keyword>
<dbReference type="EMBL" id="JAXUIC010000003">
    <property type="protein sequence ID" value="KAK4595760.1"/>
    <property type="molecule type" value="Genomic_DNA"/>
</dbReference>
<dbReference type="AlphaFoldDB" id="A0AAN7FTA7"/>
<reference evidence="3 4" key="1">
    <citation type="journal article" date="2023" name="G3 (Bethesda)">
        <title>A haplotype-resolved chromosome-scale genome for Quercus rubra L. provides insights into the genetics of adaptive traits for red oak species.</title>
        <authorList>
            <person name="Kapoor B."/>
            <person name="Jenkins J."/>
            <person name="Schmutz J."/>
            <person name="Zhebentyayeva T."/>
            <person name="Kuelheim C."/>
            <person name="Coggeshall M."/>
            <person name="Heim C."/>
            <person name="Lasky J.R."/>
            <person name="Leites L."/>
            <person name="Islam-Faridi N."/>
            <person name="Romero-Severson J."/>
            <person name="DeLeo V.L."/>
            <person name="Lucas S.M."/>
            <person name="Lazic D."/>
            <person name="Gailing O."/>
            <person name="Carlson J."/>
            <person name="Staton M."/>
        </authorList>
    </citation>
    <scope>NUCLEOTIDE SEQUENCE [LARGE SCALE GENOMIC DNA]</scope>
    <source>
        <strain evidence="3">Pseudo-F2</strain>
    </source>
</reference>
<dbReference type="InterPro" id="IPR008802">
    <property type="entry name" value="REF"/>
</dbReference>
<evidence type="ECO:0000313" key="4">
    <source>
        <dbReference type="Proteomes" id="UP001324115"/>
    </source>
</evidence>